<dbReference type="PANTHER" id="PTHR33336:SF15">
    <property type="entry name" value="ABM DOMAIN-CONTAINING PROTEIN"/>
    <property type="match status" value="1"/>
</dbReference>
<dbReference type="PANTHER" id="PTHR33336">
    <property type="entry name" value="QUINOL MONOOXYGENASE YGIN-RELATED"/>
    <property type="match status" value="1"/>
</dbReference>
<dbReference type="EMBL" id="HBGO01027845">
    <property type="protein sequence ID" value="CAD9351542.1"/>
    <property type="molecule type" value="Transcribed_RNA"/>
</dbReference>
<proteinExistence type="predicted"/>
<dbReference type="Pfam" id="PF03992">
    <property type="entry name" value="ABM"/>
    <property type="match status" value="2"/>
</dbReference>
<dbReference type="SUPFAM" id="SSF54909">
    <property type="entry name" value="Dimeric alpha+beta barrel"/>
    <property type="match status" value="2"/>
</dbReference>
<feature type="domain" description="ABM" evidence="1">
    <location>
        <begin position="117"/>
        <end position="208"/>
    </location>
</feature>
<gene>
    <name evidence="2" type="ORF">OSIN01602_LOCUS16040</name>
</gene>
<dbReference type="InterPro" id="IPR007138">
    <property type="entry name" value="ABM_dom"/>
</dbReference>
<dbReference type="PROSITE" id="PS51725">
    <property type="entry name" value="ABM"/>
    <property type="match status" value="2"/>
</dbReference>
<reference evidence="2" key="1">
    <citation type="submission" date="2021-01" db="EMBL/GenBank/DDBJ databases">
        <authorList>
            <person name="Corre E."/>
            <person name="Pelletier E."/>
            <person name="Niang G."/>
            <person name="Scheremetjew M."/>
            <person name="Finn R."/>
            <person name="Kale V."/>
            <person name="Holt S."/>
            <person name="Cochrane G."/>
            <person name="Meng A."/>
            <person name="Brown T."/>
            <person name="Cohen L."/>
        </authorList>
    </citation>
    <scope>NUCLEOTIDE SEQUENCE</scope>
    <source>
        <strain evidence="2">Grunow 1884</strain>
    </source>
</reference>
<feature type="domain" description="ABM" evidence="1">
    <location>
        <begin position="7"/>
        <end position="99"/>
    </location>
</feature>
<name>A0A7S2ESE5_TRICV</name>
<protein>
    <recommendedName>
        <fullName evidence="1">ABM domain-containing protein</fullName>
    </recommendedName>
</protein>
<evidence type="ECO:0000313" key="2">
    <source>
        <dbReference type="EMBL" id="CAD9351542.1"/>
    </source>
</evidence>
<dbReference type="AlphaFoldDB" id="A0A7S2ESE5"/>
<dbReference type="GO" id="GO:0003824">
    <property type="term" value="F:catalytic activity"/>
    <property type="evidence" value="ECO:0007669"/>
    <property type="project" value="TreeGrafter"/>
</dbReference>
<sequence length="209" mass="23480">MAAEKPFVLNACFTLKPERRDEYLAIIAEDKKQTLATEPLATVFVCGEDATTPNKFHLHEEYIGQEGFDAHGKMPHFKPWADFVETDPFAEGGGIVAGFYYGTHEAAKLAADAPASRCAHAEYCVKAEFKDEFLKLAEETREECGKDESCARFVYGEDKDTPNTFHLFRAFDGQESYEAYTGSDQFKKWKAFSEKEPLTKAPVLSSYVV</sequence>
<evidence type="ECO:0000259" key="1">
    <source>
        <dbReference type="PROSITE" id="PS51725"/>
    </source>
</evidence>
<dbReference type="Gene3D" id="3.30.70.100">
    <property type="match status" value="2"/>
</dbReference>
<dbReference type="InterPro" id="IPR050744">
    <property type="entry name" value="AI-2_Isomerase_LsrG"/>
</dbReference>
<organism evidence="2">
    <name type="scientific">Trieres chinensis</name>
    <name type="common">Marine centric diatom</name>
    <name type="synonym">Odontella sinensis</name>
    <dbReference type="NCBI Taxonomy" id="1514140"/>
    <lineage>
        <taxon>Eukaryota</taxon>
        <taxon>Sar</taxon>
        <taxon>Stramenopiles</taxon>
        <taxon>Ochrophyta</taxon>
        <taxon>Bacillariophyta</taxon>
        <taxon>Mediophyceae</taxon>
        <taxon>Biddulphiophycidae</taxon>
        <taxon>Eupodiscales</taxon>
        <taxon>Parodontellaceae</taxon>
        <taxon>Trieres</taxon>
    </lineage>
</organism>
<accession>A0A7S2ESE5</accession>
<dbReference type="InterPro" id="IPR011008">
    <property type="entry name" value="Dimeric_a/b-barrel"/>
</dbReference>